<name>A0A4R2GH14_9BACT</name>
<organism evidence="1 2">
    <name type="scientific">Natronoflexus pectinivorans</name>
    <dbReference type="NCBI Taxonomy" id="682526"/>
    <lineage>
        <taxon>Bacteria</taxon>
        <taxon>Pseudomonadati</taxon>
        <taxon>Bacteroidota</taxon>
        <taxon>Bacteroidia</taxon>
        <taxon>Marinilabiliales</taxon>
        <taxon>Marinilabiliaceae</taxon>
        <taxon>Natronoflexus</taxon>
    </lineage>
</organism>
<sequence length="99" mass="11011">MSLNMGAVFRLKSDNFVTRKVGDEMVLVPLVKSVADMTRVITLNETGAAILELLDGEMTLNQVSTKLFESFDVEMSVLQGDLEKFISEAIEKEIIEEVV</sequence>
<dbReference type="Pfam" id="PF05402">
    <property type="entry name" value="PqqD"/>
    <property type="match status" value="1"/>
</dbReference>
<accession>A0A4R2GH14</accession>
<dbReference type="AlphaFoldDB" id="A0A4R2GH14"/>
<evidence type="ECO:0000313" key="1">
    <source>
        <dbReference type="EMBL" id="TCO07434.1"/>
    </source>
</evidence>
<proteinExistence type="predicted"/>
<comment type="caution">
    <text evidence="1">The sequence shown here is derived from an EMBL/GenBank/DDBJ whole genome shotgun (WGS) entry which is preliminary data.</text>
</comment>
<dbReference type="Gene3D" id="1.10.10.1150">
    <property type="entry name" value="Coenzyme PQQ synthesis protein D (PqqD)"/>
    <property type="match status" value="1"/>
</dbReference>
<keyword evidence="2" id="KW-1185">Reference proteome</keyword>
<evidence type="ECO:0000313" key="2">
    <source>
        <dbReference type="Proteomes" id="UP000295221"/>
    </source>
</evidence>
<gene>
    <name evidence="1" type="ORF">EV194_10839</name>
</gene>
<dbReference type="EMBL" id="SLWK01000008">
    <property type="protein sequence ID" value="TCO07434.1"/>
    <property type="molecule type" value="Genomic_DNA"/>
</dbReference>
<dbReference type="InterPro" id="IPR008792">
    <property type="entry name" value="PQQD"/>
</dbReference>
<dbReference type="RefSeq" id="WP_132434138.1">
    <property type="nucleotide sequence ID" value="NZ_SLWK01000008.1"/>
</dbReference>
<protein>
    <submittedName>
        <fullName evidence="1">Coenzyme PQQ synthesis protein D (PqqD)</fullName>
    </submittedName>
</protein>
<dbReference type="InterPro" id="IPR041881">
    <property type="entry name" value="PqqD_sf"/>
</dbReference>
<dbReference type="OrthoDB" id="1122036at2"/>
<reference evidence="1 2" key="1">
    <citation type="submission" date="2019-03" db="EMBL/GenBank/DDBJ databases">
        <title>Genomic Encyclopedia of Type Strains, Phase IV (KMG-IV): sequencing the most valuable type-strain genomes for metagenomic binning, comparative biology and taxonomic classification.</title>
        <authorList>
            <person name="Goeker M."/>
        </authorList>
    </citation>
    <scope>NUCLEOTIDE SEQUENCE [LARGE SCALE GENOMIC DNA]</scope>
    <source>
        <strain evidence="1 2">DSM 24179</strain>
    </source>
</reference>
<dbReference type="Proteomes" id="UP000295221">
    <property type="component" value="Unassembled WGS sequence"/>
</dbReference>